<organism evidence="2 3">
    <name type="scientific">Mycena chlorophos</name>
    <name type="common">Agaric fungus</name>
    <name type="synonym">Agaricus chlorophos</name>
    <dbReference type="NCBI Taxonomy" id="658473"/>
    <lineage>
        <taxon>Eukaryota</taxon>
        <taxon>Fungi</taxon>
        <taxon>Dikarya</taxon>
        <taxon>Basidiomycota</taxon>
        <taxon>Agaricomycotina</taxon>
        <taxon>Agaricomycetes</taxon>
        <taxon>Agaricomycetidae</taxon>
        <taxon>Agaricales</taxon>
        <taxon>Marasmiineae</taxon>
        <taxon>Mycenaceae</taxon>
        <taxon>Mycena</taxon>
    </lineage>
</organism>
<feature type="region of interest" description="Disordered" evidence="1">
    <location>
        <begin position="289"/>
        <end position="330"/>
    </location>
</feature>
<dbReference type="EMBL" id="JACAZE010000003">
    <property type="protein sequence ID" value="KAF7319191.1"/>
    <property type="molecule type" value="Genomic_DNA"/>
</dbReference>
<gene>
    <name evidence="2" type="ORF">HMN09_00255600</name>
</gene>
<dbReference type="Proteomes" id="UP000613580">
    <property type="component" value="Unassembled WGS sequence"/>
</dbReference>
<proteinExistence type="predicted"/>
<comment type="caution">
    <text evidence="2">The sequence shown here is derived from an EMBL/GenBank/DDBJ whole genome shotgun (WGS) entry which is preliminary data.</text>
</comment>
<accession>A0A8H6TL04</accession>
<evidence type="ECO:0000256" key="1">
    <source>
        <dbReference type="SAM" id="MobiDB-lite"/>
    </source>
</evidence>
<dbReference type="OrthoDB" id="3145912at2759"/>
<reference evidence="2" key="1">
    <citation type="submission" date="2020-05" db="EMBL/GenBank/DDBJ databases">
        <title>Mycena genomes resolve the evolution of fungal bioluminescence.</title>
        <authorList>
            <person name="Tsai I.J."/>
        </authorList>
    </citation>
    <scope>NUCLEOTIDE SEQUENCE</scope>
    <source>
        <strain evidence="2">110903Hualien_Pintung</strain>
    </source>
</reference>
<sequence>MTPALPPELELHIFSLAAFAHPKSVPTLALVAKRVREWTEAILYRTLFFPHHHCLPVPELPRCSGAIIEQILDLKSPALLQAWVKNIFAAGLDQDAIRKVLSVCSGVENLFIVWPYGHLSDLFGPSSACSVDVLVFALFPRPDLVMLCTPATANPHLCGVFLVPSTPLPPPRELSGPTLSPAGKPSPASFPFTGLTFTAAPPANGELAAQDSDISLPSAELQAALQYGPTTGCRRSSSGFMSFSGWRCGAWAREGRGMEPDYREWVAGLLSKAIVALFNPGDPVLFHDDVDGKRKASTQRGQGWARMAEAGQEGRGRRRRRPRRDARQLDEARAYEAQVAKNTARNLKMLEELGLLHATQGYDDPAKMKQAPPRPA</sequence>
<evidence type="ECO:0000313" key="3">
    <source>
        <dbReference type="Proteomes" id="UP000613580"/>
    </source>
</evidence>
<protein>
    <submittedName>
        <fullName evidence="2">Aminotran-1-2 domain-containing protein</fullName>
    </submittedName>
</protein>
<evidence type="ECO:0000313" key="2">
    <source>
        <dbReference type="EMBL" id="KAF7319191.1"/>
    </source>
</evidence>
<dbReference type="AlphaFoldDB" id="A0A8H6TL04"/>
<name>A0A8H6TL04_MYCCL</name>
<keyword evidence="3" id="KW-1185">Reference proteome</keyword>